<keyword evidence="10" id="KW-0934">Plastid</keyword>
<evidence type="ECO:0000256" key="4">
    <source>
        <dbReference type="ARBA" id="ARBA00022448"/>
    </source>
</evidence>
<dbReference type="InterPro" id="IPR001041">
    <property type="entry name" value="2Fe-2S_ferredoxin-type"/>
</dbReference>
<dbReference type="OrthoDB" id="1885901at2759"/>
<evidence type="ECO:0000256" key="6">
    <source>
        <dbReference type="ARBA" id="ARBA00022723"/>
    </source>
</evidence>
<dbReference type="CDD" id="cd00207">
    <property type="entry name" value="fer2"/>
    <property type="match status" value="1"/>
</dbReference>
<dbReference type="GO" id="GO:0009055">
    <property type="term" value="F:electron transfer activity"/>
    <property type="evidence" value="ECO:0007669"/>
    <property type="project" value="InterPro"/>
</dbReference>
<evidence type="ECO:0000256" key="3">
    <source>
        <dbReference type="ARBA" id="ARBA00007874"/>
    </source>
</evidence>
<evidence type="ECO:0000256" key="2">
    <source>
        <dbReference type="ARBA" id="ARBA00004229"/>
    </source>
</evidence>
<accession>A0A5B6WLU0</accession>
<keyword evidence="7 10" id="KW-0249">Electron transport</keyword>
<dbReference type="InterPro" id="IPR012675">
    <property type="entry name" value="Beta-grasp_dom_sf"/>
</dbReference>
<keyword evidence="9 10" id="KW-0411">Iron-sulfur</keyword>
<evidence type="ECO:0000256" key="5">
    <source>
        <dbReference type="ARBA" id="ARBA00022714"/>
    </source>
</evidence>
<reference evidence="13" key="1">
    <citation type="journal article" date="2019" name="Plant Biotechnol. J.">
        <title>Genome sequencing of the Australian wild diploid species Gossypium australe highlights disease resistance and delayed gland morphogenesis.</title>
        <authorList>
            <person name="Cai Y."/>
            <person name="Cai X."/>
            <person name="Wang Q."/>
            <person name="Wang P."/>
            <person name="Zhang Y."/>
            <person name="Cai C."/>
            <person name="Xu Y."/>
            <person name="Wang K."/>
            <person name="Zhou Z."/>
            <person name="Wang C."/>
            <person name="Geng S."/>
            <person name="Li B."/>
            <person name="Dong Q."/>
            <person name="Hou Y."/>
            <person name="Wang H."/>
            <person name="Ai P."/>
            <person name="Liu Z."/>
            <person name="Yi F."/>
            <person name="Sun M."/>
            <person name="An G."/>
            <person name="Cheng J."/>
            <person name="Zhang Y."/>
            <person name="Shi Q."/>
            <person name="Xie Y."/>
            <person name="Shi X."/>
            <person name="Chang Y."/>
            <person name="Huang F."/>
            <person name="Chen Y."/>
            <person name="Hong S."/>
            <person name="Mi L."/>
            <person name="Sun Q."/>
            <person name="Zhang L."/>
            <person name="Zhou B."/>
            <person name="Peng R."/>
            <person name="Zhang X."/>
            <person name="Liu F."/>
        </authorList>
    </citation>
    <scope>NUCLEOTIDE SEQUENCE [LARGE SCALE GENOMIC DNA]</scope>
    <source>
        <strain evidence="13">cv. PA1801</strain>
    </source>
</reference>
<dbReference type="PANTHER" id="PTHR43112:SF3">
    <property type="entry name" value="FERREDOXIN-2, CHLOROPLASTIC"/>
    <property type="match status" value="1"/>
</dbReference>
<dbReference type="Gene3D" id="3.10.20.30">
    <property type="match status" value="1"/>
</dbReference>
<evidence type="ECO:0000256" key="8">
    <source>
        <dbReference type="ARBA" id="ARBA00023004"/>
    </source>
</evidence>
<comment type="similarity">
    <text evidence="3 10">Belongs to the 2Fe2S plant-type ferredoxin family.</text>
</comment>
<keyword evidence="8 10" id="KW-0408">Iron</keyword>
<dbReference type="PROSITE" id="PS00197">
    <property type="entry name" value="2FE2S_FER_1"/>
    <property type="match status" value="1"/>
</dbReference>
<dbReference type="AlphaFoldDB" id="A0A5B6WLU0"/>
<dbReference type="Proteomes" id="UP000325315">
    <property type="component" value="Unassembled WGS sequence"/>
</dbReference>
<comment type="subcellular location">
    <subcellularLocation>
        <location evidence="2 10">Plastid</location>
        <location evidence="2 10">Chloroplast</location>
    </subcellularLocation>
</comment>
<comment type="caution">
    <text evidence="12">The sequence shown here is derived from an EMBL/GenBank/DDBJ whole genome shotgun (WGS) entry which is preliminary data.</text>
</comment>
<dbReference type="Pfam" id="PF00111">
    <property type="entry name" value="Fer2"/>
    <property type="match status" value="1"/>
</dbReference>
<dbReference type="GO" id="GO:0022900">
    <property type="term" value="P:electron transport chain"/>
    <property type="evidence" value="ECO:0007669"/>
    <property type="project" value="InterPro"/>
</dbReference>
<evidence type="ECO:0000313" key="13">
    <source>
        <dbReference type="Proteomes" id="UP000325315"/>
    </source>
</evidence>
<dbReference type="GO" id="GO:0009570">
    <property type="term" value="C:chloroplast stroma"/>
    <property type="evidence" value="ECO:0007669"/>
    <property type="project" value="TreeGrafter"/>
</dbReference>
<proteinExistence type="inferred from homology"/>
<dbReference type="PROSITE" id="PS51085">
    <property type="entry name" value="2FE2S_FER_2"/>
    <property type="match status" value="1"/>
</dbReference>
<dbReference type="InterPro" id="IPR036010">
    <property type="entry name" value="2Fe-2S_ferredoxin-like_sf"/>
</dbReference>
<protein>
    <recommendedName>
        <fullName evidence="10">Ferredoxin</fullName>
    </recommendedName>
</protein>
<dbReference type="InterPro" id="IPR010241">
    <property type="entry name" value="Fd_pln"/>
</dbReference>
<gene>
    <name evidence="12" type="primary">petF</name>
    <name evidence="12" type="ORF">EPI10_004622</name>
</gene>
<dbReference type="NCBIfam" id="TIGR02008">
    <property type="entry name" value="fdx_plant"/>
    <property type="match status" value="1"/>
</dbReference>
<dbReference type="EMBL" id="SMMG02000002">
    <property type="protein sequence ID" value="KAA3482373.1"/>
    <property type="molecule type" value="Genomic_DNA"/>
</dbReference>
<evidence type="ECO:0000313" key="12">
    <source>
        <dbReference type="EMBL" id="KAA3482373.1"/>
    </source>
</evidence>
<dbReference type="SUPFAM" id="SSF54292">
    <property type="entry name" value="2Fe-2S ferredoxin-like"/>
    <property type="match status" value="1"/>
</dbReference>
<sequence length="180" mass="19610">MQAIIIRHVADKNPHNQPILYPQPYFPLYINSSANGSHKMASFNTATLSTAVTITSLAAATTRTLSSRPFNQSLFGLKSQRKGRFTMASHKVTLITPSGTKQFDCSDGEYILDRAEELGMDLPYSCRAGACSSCAGLIKQGTDNSFLDDELIDAGFVLTCVAFPKSDVTIETHKEDDLLP</sequence>
<evidence type="ECO:0000259" key="11">
    <source>
        <dbReference type="PROSITE" id="PS51085"/>
    </source>
</evidence>
<dbReference type="PANTHER" id="PTHR43112">
    <property type="entry name" value="FERREDOXIN"/>
    <property type="match status" value="1"/>
</dbReference>
<evidence type="ECO:0000256" key="10">
    <source>
        <dbReference type="RuleBase" id="RU364001"/>
    </source>
</evidence>
<evidence type="ECO:0000256" key="7">
    <source>
        <dbReference type="ARBA" id="ARBA00022982"/>
    </source>
</evidence>
<keyword evidence="6 10" id="KW-0479">Metal-binding</keyword>
<comment type="function">
    <text evidence="1 10">Ferredoxins are iron-sulfur proteins that transfer electrons in a wide variety of metabolic reactions.</text>
</comment>
<feature type="domain" description="2Fe-2S ferredoxin-type" evidence="11">
    <location>
        <begin position="90"/>
        <end position="176"/>
    </location>
</feature>
<dbReference type="GO" id="GO:0046872">
    <property type="term" value="F:metal ion binding"/>
    <property type="evidence" value="ECO:0007669"/>
    <property type="project" value="UniProtKB-KW"/>
</dbReference>
<organism evidence="12 13">
    <name type="scientific">Gossypium australe</name>
    <dbReference type="NCBI Taxonomy" id="47621"/>
    <lineage>
        <taxon>Eukaryota</taxon>
        <taxon>Viridiplantae</taxon>
        <taxon>Streptophyta</taxon>
        <taxon>Embryophyta</taxon>
        <taxon>Tracheophyta</taxon>
        <taxon>Spermatophyta</taxon>
        <taxon>Magnoliopsida</taxon>
        <taxon>eudicotyledons</taxon>
        <taxon>Gunneridae</taxon>
        <taxon>Pentapetalae</taxon>
        <taxon>rosids</taxon>
        <taxon>malvids</taxon>
        <taxon>Malvales</taxon>
        <taxon>Malvaceae</taxon>
        <taxon>Malvoideae</taxon>
        <taxon>Gossypium</taxon>
    </lineage>
</organism>
<dbReference type="GO" id="GO:0051537">
    <property type="term" value="F:2 iron, 2 sulfur cluster binding"/>
    <property type="evidence" value="ECO:0007669"/>
    <property type="project" value="UniProtKB-KW"/>
</dbReference>
<name>A0A5B6WLU0_9ROSI</name>
<keyword evidence="13" id="KW-1185">Reference proteome</keyword>
<keyword evidence="4 10" id="KW-0813">Transport</keyword>
<dbReference type="InterPro" id="IPR006058">
    <property type="entry name" value="2Fe2S_fd_BS"/>
</dbReference>
<keyword evidence="5 10" id="KW-0001">2Fe-2S</keyword>
<evidence type="ECO:0000256" key="1">
    <source>
        <dbReference type="ARBA" id="ARBA00003532"/>
    </source>
</evidence>
<comment type="cofactor">
    <cofactor evidence="10">
        <name>[2Fe-2S] cluster</name>
        <dbReference type="ChEBI" id="CHEBI:190135"/>
    </cofactor>
    <text evidence="10">Binds 1 [2Fe-2S] cluster.</text>
</comment>
<keyword evidence="10" id="KW-0150">Chloroplast</keyword>
<evidence type="ECO:0000256" key="9">
    <source>
        <dbReference type="ARBA" id="ARBA00023014"/>
    </source>
</evidence>